<dbReference type="PANTHER" id="PTHR46771">
    <property type="entry name" value="DETERIN"/>
    <property type="match status" value="1"/>
</dbReference>
<dbReference type="SUPFAM" id="SSF57924">
    <property type="entry name" value="Inhibitor of apoptosis (IAP) repeat"/>
    <property type="match status" value="1"/>
</dbReference>
<dbReference type="Proteomes" id="UP000272942">
    <property type="component" value="Unassembled WGS sequence"/>
</dbReference>
<organism evidence="5">
    <name type="scientific">Echinostoma caproni</name>
    <dbReference type="NCBI Taxonomy" id="27848"/>
    <lineage>
        <taxon>Eukaryota</taxon>
        <taxon>Metazoa</taxon>
        <taxon>Spiralia</taxon>
        <taxon>Lophotrochozoa</taxon>
        <taxon>Platyhelminthes</taxon>
        <taxon>Trematoda</taxon>
        <taxon>Digenea</taxon>
        <taxon>Plagiorchiida</taxon>
        <taxon>Echinostomata</taxon>
        <taxon>Echinostomatoidea</taxon>
        <taxon>Echinostomatidae</taxon>
        <taxon>Echinostoma</taxon>
    </lineage>
</organism>
<dbReference type="PANTHER" id="PTHR46771:SF5">
    <property type="entry name" value="DETERIN"/>
    <property type="match status" value="1"/>
</dbReference>
<keyword evidence="1" id="KW-0479">Metal-binding</keyword>
<sequence length="264" mass="30363">MMHSVGLSYDQVTQETLAQSHQVHMGWKNIIFLDGKILLQYFEPKESLIIAHDRLINVRHHFEDIFLIGDILEPPVTNPHERVRLELNAEQATLLKRVFFSDSKNLESFEKAGLQIVDSEGRQPRLNDEDLPLAPLGASIISRLFRLFIPEDILISLCYWQTRALLNIEQYRRISFCVWPHMDYQWATPEAMAAAGFYKMALVKSDSVFCFLCDICLTDWVPTDEPWSEHNRHASHCVLVQSKPSSNVPITGKLFSLMFTSGCL</sequence>
<reference evidence="3 4" key="2">
    <citation type="submission" date="2018-11" db="EMBL/GenBank/DDBJ databases">
        <authorList>
            <consortium name="Pathogen Informatics"/>
        </authorList>
    </citation>
    <scope>NUCLEOTIDE SEQUENCE [LARGE SCALE GENOMIC DNA]</scope>
    <source>
        <strain evidence="3 4">Egypt</strain>
    </source>
</reference>
<keyword evidence="4" id="KW-1185">Reference proteome</keyword>
<dbReference type="AlphaFoldDB" id="A0A183BB71"/>
<evidence type="ECO:0000256" key="1">
    <source>
        <dbReference type="ARBA" id="ARBA00022723"/>
    </source>
</evidence>
<gene>
    <name evidence="3" type="ORF">ECPE_LOCUS16456</name>
</gene>
<dbReference type="CDD" id="cd00022">
    <property type="entry name" value="BIR"/>
    <property type="match status" value="1"/>
</dbReference>
<protein>
    <submittedName>
        <fullName evidence="5">Baculoviral IAP repeat-containing protein 6</fullName>
    </submittedName>
</protein>
<evidence type="ECO:0000313" key="5">
    <source>
        <dbReference type="WBParaSite" id="ECPE_0001649901-mRNA-1"/>
    </source>
</evidence>
<dbReference type="SMART" id="SM00238">
    <property type="entry name" value="BIR"/>
    <property type="match status" value="1"/>
</dbReference>
<accession>A0A183BB71</accession>
<dbReference type="Pfam" id="PF00653">
    <property type="entry name" value="BIR"/>
    <property type="match status" value="1"/>
</dbReference>
<dbReference type="InterPro" id="IPR051190">
    <property type="entry name" value="Baculoviral_IAP"/>
</dbReference>
<dbReference type="Gene3D" id="1.10.1170.10">
    <property type="entry name" value="Inhibitor Of Apoptosis Protein (2mihbC-IAP-1), Chain A"/>
    <property type="match status" value="1"/>
</dbReference>
<dbReference type="GO" id="GO:0046872">
    <property type="term" value="F:metal ion binding"/>
    <property type="evidence" value="ECO:0007669"/>
    <property type="project" value="UniProtKB-KW"/>
</dbReference>
<reference evidence="5" key="1">
    <citation type="submission" date="2016-06" db="UniProtKB">
        <authorList>
            <consortium name="WormBaseParasite"/>
        </authorList>
    </citation>
    <scope>IDENTIFICATION</scope>
</reference>
<dbReference type="InterPro" id="IPR001370">
    <property type="entry name" value="BIR_rpt"/>
</dbReference>
<dbReference type="PROSITE" id="PS50143">
    <property type="entry name" value="BIR_REPEAT_2"/>
    <property type="match status" value="1"/>
</dbReference>
<evidence type="ECO:0000313" key="3">
    <source>
        <dbReference type="EMBL" id="VDP93728.1"/>
    </source>
</evidence>
<dbReference type="EMBL" id="UZAN01064424">
    <property type="protein sequence ID" value="VDP93728.1"/>
    <property type="molecule type" value="Genomic_DNA"/>
</dbReference>
<evidence type="ECO:0000313" key="4">
    <source>
        <dbReference type="Proteomes" id="UP000272942"/>
    </source>
</evidence>
<dbReference type="OrthoDB" id="2196114at2759"/>
<evidence type="ECO:0000256" key="2">
    <source>
        <dbReference type="ARBA" id="ARBA00022833"/>
    </source>
</evidence>
<dbReference type="WBParaSite" id="ECPE_0001649901-mRNA-1">
    <property type="protein sequence ID" value="ECPE_0001649901-mRNA-1"/>
    <property type="gene ID" value="ECPE_0001649901"/>
</dbReference>
<name>A0A183BB71_9TREM</name>
<keyword evidence="2" id="KW-0862">Zinc</keyword>
<proteinExistence type="predicted"/>